<organism evidence="1 2">
    <name type="scientific">Planococcus wigleyi</name>
    <dbReference type="NCBI Taxonomy" id="2762216"/>
    <lineage>
        <taxon>Bacteria</taxon>
        <taxon>Bacillati</taxon>
        <taxon>Bacillota</taxon>
        <taxon>Bacilli</taxon>
        <taxon>Bacillales</taxon>
        <taxon>Caryophanaceae</taxon>
        <taxon>Planococcus</taxon>
    </lineage>
</organism>
<accession>A0ABR8WDR3</accession>
<sequence>MKNEIRVTDFIEQGTAIYIKAEVYDHQQNQWYEEELRFLDELLYGDLVHPRKSPLTEQCRLETIAYLKQYFGRATD</sequence>
<dbReference type="EMBL" id="JACSPU010000003">
    <property type="protein sequence ID" value="MBD8015159.1"/>
    <property type="molecule type" value="Genomic_DNA"/>
</dbReference>
<gene>
    <name evidence="1" type="ORF">H9630_10040</name>
</gene>
<dbReference type="Proteomes" id="UP000658980">
    <property type="component" value="Unassembled WGS sequence"/>
</dbReference>
<comment type="caution">
    <text evidence="1">The sequence shown here is derived from an EMBL/GenBank/DDBJ whole genome shotgun (WGS) entry which is preliminary data.</text>
</comment>
<evidence type="ECO:0000313" key="2">
    <source>
        <dbReference type="Proteomes" id="UP000658980"/>
    </source>
</evidence>
<evidence type="ECO:0000313" key="1">
    <source>
        <dbReference type="EMBL" id="MBD8015159.1"/>
    </source>
</evidence>
<name>A0ABR8WDR3_9BACL</name>
<keyword evidence="2" id="KW-1185">Reference proteome</keyword>
<proteinExistence type="predicted"/>
<reference evidence="1 2" key="1">
    <citation type="submission" date="2020-08" db="EMBL/GenBank/DDBJ databases">
        <title>A Genomic Blueprint of the Chicken Gut Microbiome.</title>
        <authorList>
            <person name="Gilroy R."/>
            <person name="Ravi A."/>
            <person name="Getino M."/>
            <person name="Pursley I."/>
            <person name="Horton D.L."/>
            <person name="Alikhan N.-F."/>
            <person name="Baker D."/>
            <person name="Gharbi K."/>
            <person name="Hall N."/>
            <person name="Watson M."/>
            <person name="Adriaenssens E.M."/>
            <person name="Foster-Nyarko E."/>
            <person name="Jarju S."/>
            <person name="Secka A."/>
            <person name="Antonio M."/>
            <person name="Oren A."/>
            <person name="Chaudhuri R."/>
            <person name="La Ragione R.M."/>
            <person name="Hildebrand F."/>
            <person name="Pallen M.J."/>
        </authorList>
    </citation>
    <scope>NUCLEOTIDE SEQUENCE [LARGE SCALE GENOMIC DNA]</scope>
    <source>
        <strain evidence="1 2">Sa1BUA13</strain>
    </source>
</reference>
<protein>
    <submittedName>
        <fullName evidence="1">Uncharacterized protein</fullName>
    </submittedName>
</protein>
<dbReference type="RefSeq" id="WP_191715352.1">
    <property type="nucleotide sequence ID" value="NZ_JACSPU010000003.1"/>
</dbReference>